<dbReference type="Gene3D" id="1.10.510.10">
    <property type="entry name" value="Transferase(Phosphotransferase) domain 1"/>
    <property type="match status" value="1"/>
</dbReference>
<keyword evidence="3 6" id="KW-0547">Nucleotide-binding</keyword>
<dbReference type="PANTHER" id="PTHR24058:SF17">
    <property type="entry name" value="HOMEODOMAIN INTERACTING PROTEIN KINASE, ISOFORM D"/>
    <property type="match status" value="1"/>
</dbReference>
<keyword evidence="2" id="KW-0808">Transferase</keyword>
<gene>
    <name evidence="10" type="ORF">M9Y10_011421</name>
    <name evidence="9" type="ORF">M9Y10_020965</name>
</gene>
<reference evidence="10 11" key="1">
    <citation type="submission" date="2024-04" db="EMBL/GenBank/DDBJ databases">
        <title>Tritrichomonas musculus Genome.</title>
        <authorList>
            <person name="Alves-Ferreira E."/>
            <person name="Grigg M."/>
            <person name="Lorenzi H."/>
            <person name="Galac M."/>
        </authorList>
    </citation>
    <scope>NUCLEOTIDE SEQUENCE [LARGE SCALE GENOMIC DNA]</scope>
    <source>
        <strain evidence="10 11">EAF2021</strain>
    </source>
</reference>
<evidence type="ECO:0000256" key="4">
    <source>
        <dbReference type="ARBA" id="ARBA00022777"/>
    </source>
</evidence>
<name>A0ABR2IJH8_9EUKA</name>
<keyword evidence="4" id="KW-0418">Kinase</keyword>
<proteinExistence type="inferred from homology"/>
<dbReference type="SMART" id="SM00220">
    <property type="entry name" value="S_TKc"/>
    <property type="match status" value="1"/>
</dbReference>
<organism evidence="10 11">
    <name type="scientific">Tritrichomonas musculus</name>
    <dbReference type="NCBI Taxonomy" id="1915356"/>
    <lineage>
        <taxon>Eukaryota</taxon>
        <taxon>Metamonada</taxon>
        <taxon>Parabasalia</taxon>
        <taxon>Tritrichomonadida</taxon>
        <taxon>Tritrichomonadidae</taxon>
        <taxon>Tritrichomonas</taxon>
    </lineage>
</organism>
<keyword evidence="1 7" id="KW-0723">Serine/threonine-protein kinase</keyword>
<evidence type="ECO:0000313" key="11">
    <source>
        <dbReference type="Proteomes" id="UP001470230"/>
    </source>
</evidence>
<evidence type="ECO:0000256" key="3">
    <source>
        <dbReference type="ARBA" id="ARBA00022741"/>
    </source>
</evidence>
<evidence type="ECO:0000256" key="5">
    <source>
        <dbReference type="ARBA" id="ARBA00022840"/>
    </source>
</evidence>
<evidence type="ECO:0000256" key="7">
    <source>
        <dbReference type="RuleBase" id="RU000304"/>
    </source>
</evidence>
<dbReference type="Gene3D" id="3.30.200.20">
    <property type="entry name" value="Phosphorylase Kinase, domain 1"/>
    <property type="match status" value="1"/>
</dbReference>
<dbReference type="Proteomes" id="UP001470230">
    <property type="component" value="Unassembled WGS sequence"/>
</dbReference>
<dbReference type="PROSITE" id="PS00107">
    <property type="entry name" value="PROTEIN_KINASE_ATP"/>
    <property type="match status" value="1"/>
</dbReference>
<evidence type="ECO:0000313" key="9">
    <source>
        <dbReference type="EMBL" id="KAK8834930.1"/>
    </source>
</evidence>
<dbReference type="Pfam" id="PF00069">
    <property type="entry name" value="Pkinase"/>
    <property type="match status" value="1"/>
</dbReference>
<dbReference type="InterPro" id="IPR050494">
    <property type="entry name" value="Ser_Thr_dual-spec_kinase"/>
</dbReference>
<dbReference type="PANTHER" id="PTHR24058">
    <property type="entry name" value="DUAL SPECIFICITY PROTEIN KINASE"/>
    <property type="match status" value="1"/>
</dbReference>
<evidence type="ECO:0000256" key="1">
    <source>
        <dbReference type="ARBA" id="ARBA00022527"/>
    </source>
</evidence>
<comment type="similarity">
    <text evidence="7">Belongs to the protein kinase superfamily.</text>
</comment>
<accession>A0ABR2IJH8</accession>
<evidence type="ECO:0000259" key="8">
    <source>
        <dbReference type="PROSITE" id="PS50011"/>
    </source>
</evidence>
<dbReference type="PROSITE" id="PS50011">
    <property type="entry name" value="PROTEIN_KINASE_DOM"/>
    <property type="match status" value="1"/>
</dbReference>
<evidence type="ECO:0000256" key="2">
    <source>
        <dbReference type="ARBA" id="ARBA00022679"/>
    </source>
</evidence>
<evidence type="ECO:0000313" key="10">
    <source>
        <dbReference type="EMBL" id="KAK8863731.1"/>
    </source>
</evidence>
<keyword evidence="11" id="KW-1185">Reference proteome</keyword>
<keyword evidence="5 6" id="KW-0067">ATP-binding</keyword>
<dbReference type="InterPro" id="IPR017441">
    <property type="entry name" value="Protein_kinase_ATP_BS"/>
</dbReference>
<feature type="domain" description="Protein kinase" evidence="8">
    <location>
        <begin position="21"/>
        <end position="327"/>
    </location>
</feature>
<evidence type="ECO:0000256" key="6">
    <source>
        <dbReference type="PROSITE-ProRule" id="PRU10141"/>
    </source>
</evidence>
<dbReference type="InterPro" id="IPR000719">
    <property type="entry name" value="Prot_kinase_dom"/>
</dbReference>
<protein>
    <recommendedName>
        <fullName evidence="8">Protein kinase domain-containing protein</fullName>
    </recommendedName>
</protein>
<comment type="caution">
    <text evidence="10">The sequence shown here is derived from an EMBL/GenBank/DDBJ whole genome shotgun (WGS) entry which is preliminary data.</text>
</comment>
<dbReference type="InterPro" id="IPR011009">
    <property type="entry name" value="Kinase-like_dom_sf"/>
</dbReference>
<dbReference type="InterPro" id="IPR008271">
    <property type="entry name" value="Ser/Thr_kinase_AS"/>
</dbReference>
<feature type="binding site" evidence="6">
    <location>
        <position position="50"/>
    </location>
    <ligand>
        <name>ATP</name>
        <dbReference type="ChEBI" id="CHEBI:30616"/>
    </ligand>
</feature>
<sequence>MDRFSNIPEGTIYESPTGAHYSIRRKLGYGVSGHVYQAIEIETNKKVAFKIGYIPKDCKNPKDDQLLHEINMYEYIDQHIQQSEKQFFGELIDNFLIEEQHARVLILELYVINAFQQLKGWGYCGFSLEQVQIILRDVASGMKALHEIKVTHCDLKPENIVLTSNNHARIIDFGSSETLEDNFDLYIQSRYYRAPEVILELQKKSTVDVWSFGCIAFELYMGLPIFAGHNKLHMLQLMEVRLGKFPIRMIRDSTCSQNFFKNNKVVFYDKFFDPSHFKNTSLSDIILSKPTNQVKIRDSLLNLIEQCLRYEPEKRISFSSIIDHNFFSFC</sequence>
<dbReference type="PROSITE" id="PS00108">
    <property type="entry name" value="PROTEIN_KINASE_ST"/>
    <property type="match status" value="1"/>
</dbReference>
<dbReference type="SUPFAM" id="SSF56112">
    <property type="entry name" value="Protein kinase-like (PK-like)"/>
    <property type="match status" value="1"/>
</dbReference>
<dbReference type="EMBL" id="JAPFFF010000017">
    <property type="protein sequence ID" value="KAK8863731.1"/>
    <property type="molecule type" value="Genomic_DNA"/>
</dbReference>
<dbReference type="EMBL" id="JAPFFF010000271">
    <property type="protein sequence ID" value="KAK8834930.1"/>
    <property type="molecule type" value="Genomic_DNA"/>
</dbReference>